<reference evidence="4" key="2">
    <citation type="submission" date="2020-04" db="EMBL/GenBank/DDBJ databases">
        <authorList>
            <consortium name="NCBI Genome Project"/>
        </authorList>
    </citation>
    <scope>NUCLEOTIDE SEQUENCE</scope>
    <source>
        <strain evidence="4">CBS 304.34</strain>
    </source>
</reference>
<reference evidence="2 4" key="1">
    <citation type="journal article" date="2020" name="Stud. Mycol.">
        <title>101 Dothideomycetes genomes: a test case for predicting lifestyles and emergence of pathogens.</title>
        <authorList>
            <person name="Haridas S."/>
            <person name="Albert R."/>
            <person name="Binder M."/>
            <person name="Bloem J."/>
            <person name="Labutti K."/>
            <person name="Salamov A."/>
            <person name="Andreopoulos B."/>
            <person name="Baker S."/>
            <person name="Barry K."/>
            <person name="Bills G."/>
            <person name="Bluhm B."/>
            <person name="Cannon C."/>
            <person name="Castanera R."/>
            <person name="Culley D."/>
            <person name="Daum C."/>
            <person name="Ezra D."/>
            <person name="Gonzalez J."/>
            <person name="Henrissat B."/>
            <person name="Kuo A."/>
            <person name="Liang C."/>
            <person name="Lipzen A."/>
            <person name="Lutzoni F."/>
            <person name="Magnuson J."/>
            <person name="Mondo S."/>
            <person name="Nolan M."/>
            <person name="Ohm R."/>
            <person name="Pangilinan J."/>
            <person name="Park H.-J."/>
            <person name="Ramirez L."/>
            <person name="Alfaro M."/>
            <person name="Sun H."/>
            <person name="Tritt A."/>
            <person name="Yoshinaga Y."/>
            <person name="Zwiers L.-H."/>
            <person name="Turgeon B."/>
            <person name="Goodwin S."/>
            <person name="Spatafora J."/>
            <person name="Crous P."/>
            <person name="Grigoriev I."/>
        </authorList>
    </citation>
    <scope>NUCLEOTIDE SEQUENCE</scope>
    <source>
        <strain evidence="2 4">CBS 304.34</strain>
    </source>
</reference>
<dbReference type="OrthoDB" id="3833686at2759"/>
<dbReference type="Proteomes" id="UP000504636">
    <property type="component" value="Unplaced"/>
</dbReference>
<name>A0A6A6YAS2_9PEZI</name>
<protein>
    <submittedName>
        <fullName evidence="2 4">Uncharacterized protein</fullName>
    </submittedName>
</protein>
<dbReference type="GeneID" id="54461854"/>
<dbReference type="RefSeq" id="XP_033571901.1">
    <property type="nucleotide sequence ID" value="XM_033720961.1"/>
</dbReference>
<evidence type="ECO:0000313" key="2">
    <source>
        <dbReference type="EMBL" id="KAF2804937.1"/>
    </source>
</evidence>
<sequence length="78" mass="8628">MAETDDILASLQSSLRNTLATFGPESVQYKSTAKVMDEYIAHKTQSQLSTAVGKGKEKETQGPMFTLAHRPKTVGWRK</sequence>
<dbReference type="EMBL" id="MU003711">
    <property type="protein sequence ID" value="KAF2804937.1"/>
    <property type="molecule type" value="Genomic_DNA"/>
</dbReference>
<feature type="region of interest" description="Disordered" evidence="1">
    <location>
        <begin position="48"/>
        <end position="78"/>
    </location>
</feature>
<accession>A0A6A6YAS2</accession>
<reference evidence="4" key="3">
    <citation type="submission" date="2025-04" db="UniProtKB">
        <authorList>
            <consortium name="RefSeq"/>
        </authorList>
    </citation>
    <scope>IDENTIFICATION</scope>
    <source>
        <strain evidence="4">CBS 304.34</strain>
    </source>
</reference>
<evidence type="ECO:0000313" key="3">
    <source>
        <dbReference type="Proteomes" id="UP000504636"/>
    </source>
</evidence>
<gene>
    <name evidence="2 4" type="ORF">BDZ99DRAFT_467161</name>
</gene>
<feature type="compositionally biased region" description="Basic residues" evidence="1">
    <location>
        <begin position="69"/>
        <end position="78"/>
    </location>
</feature>
<keyword evidence="3" id="KW-1185">Reference proteome</keyword>
<evidence type="ECO:0000313" key="4">
    <source>
        <dbReference type="RefSeq" id="XP_033571901.1"/>
    </source>
</evidence>
<proteinExistence type="predicted"/>
<dbReference type="AlphaFoldDB" id="A0A6A6YAS2"/>
<evidence type="ECO:0000256" key="1">
    <source>
        <dbReference type="SAM" id="MobiDB-lite"/>
    </source>
</evidence>
<organism evidence="2">
    <name type="scientific">Mytilinidion resinicola</name>
    <dbReference type="NCBI Taxonomy" id="574789"/>
    <lineage>
        <taxon>Eukaryota</taxon>
        <taxon>Fungi</taxon>
        <taxon>Dikarya</taxon>
        <taxon>Ascomycota</taxon>
        <taxon>Pezizomycotina</taxon>
        <taxon>Dothideomycetes</taxon>
        <taxon>Pleosporomycetidae</taxon>
        <taxon>Mytilinidiales</taxon>
        <taxon>Mytilinidiaceae</taxon>
        <taxon>Mytilinidion</taxon>
    </lineage>
</organism>